<comment type="function">
    <text evidence="7">Required for pre-mRNA splicing.</text>
</comment>
<dbReference type="PANTHER" id="PTHR23142">
    <property type="entry name" value="PRE-MRNA-SPLICING FACTOR 38A-RELATED"/>
    <property type="match status" value="1"/>
</dbReference>
<gene>
    <name evidence="9" type="ORF">Q9L58_004287</name>
</gene>
<proteinExistence type="inferred from homology"/>
<comment type="caution">
    <text evidence="9">The sequence shown here is derived from an EMBL/GenBank/DDBJ whole genome shotgun (WGS) entry which is preliminary data.</text>
</comment>
<evidence type="ECO:0000313" key="9">
    <source>
        <dbReference type="EMBL" id="KAL0636679.1"/>
    </source>
</evidence>
<dbReference type="InterPro" id="IPR005037">
    <property type="entry name" value="PRP38"/>
</dbReference>
<evidence type="ECO:0000256" key="6">
    <source>
        <dbReference type="ARBA" id="ARBA00023242"/>
    </source>
</evidence>
<accession>A0ABR3GL79</accession>
<evidence type="ECO:0000256" key="1">
    <source>
        <dbReference type="ARBA" id="ARBA00004123"/>
    </source>
</evidence>
<evidence type="ECO:0000256" key="7">
    <source>
        <dbReference type="RuleBase" id="RU367025"/>
    </source>
</evidence>
<name>A0ABR3GL79_9PEZI</name>
<evidence type="ECO:0000256" key="8">
    <source>
        <dbReference type="SAM" id="MobiDB-lite"/>
    </source>
</evidence>
<evidence type="ECO:0000256" key="5">
    <source>
        <dbReference type="ARBA" id="ARBA00023187"/>
    </source>
</evidence>
<evidence type="ECO:0000256" key="4">
    <source>
        <dbReference type="ARBA" id="ARBA00022728"/>
    </source>
</evidence>
<keyword evidence="3 7" id="KW-0507">mRNA processing</keyword>
<keyword evidence="10" id="KW-1185">Reference proteome</keyword>
<organism evidence="9 10">
    <name type="scientific">Discina gigas</name>
    <dbReference type="NCBI Taxonomy" id="1032678"/>
    <lineage>
        <taxon>Eukaryota</taxon>
        <taxon>Fungi</taxon>
        <taxon>Dikarya</taxon>
        <taxon>Ascomycota</taxon>
        <taxon>Pezizomycotina</taxon>
        <taxon>Pezizomycetes</taxon>
        <taxon>Pezizales</taxon>
        <taxon>Discinaceae</taxon>
        <taxon>Discina</taxon>
    </lineage>
</organism>
<keyword evidence="5 7" id="KW-0508">mRNA splicing</keyword>
<protein>
    <recommendedName>
        <fullName evidence="7">Pre-mRNA-splicing factor 38</fullName>
    </recommendedName>
</protein>
<sequence length="255" mass="28747">MAHLADGKSLLDSRGLYDGATVHGVNPLLLVEKIIRERIFEALYWKEQAFGLNAATLLDRAVELTYIGGQYGNQKPTPFLCLVFKLLQLHPQREIVLEYLNDTDFKYLRAIAALYIRLTWSAVDIFKTLEPLMTDFRKLRVRGMGGWKLTHMDEFIDDLLTKERVCDIALPHIKTRAMLEDADELEARDSALGSEIESEGEEGEGGEGGEEGEVREEGVKREEVGEQGEGRREGEEKGEREEGEEEGAIMETGDD</sequence>
<comment type="subcellular location">
    <subcellularLocation>
        <location evidence="1 7">Nucleus</location>
    </subcellularLocation>
</comment>
<feature type="compositionally biased region" description="Acidic residues" evidence="8">
    <location>
        <begin position="241"/>
        <end position="255"/>
    </location>
</feature>
<reference evidence="9 10" key="1">
    <citation type="submission" date="2024-02" db="EMBL/GenBank/DDBJ databases">
        <title>Discinaceae phylogenomics.</title>
        <authorList>
            <person name="Dirks A.C."/>
            <person name="James T.Y."/>
        </authorList>
    </citation>
    <scope>NUCLEOTIDE SEQUENCE [LARGE SCALE GENOMIC DNA]</scope>
    <source>
        <strain evidence="9 10">ACD0624</strain>
    </source>
</reference>
<feature type="region of interest" description="Disordered" evidence="8">
    <location>
        <begin position="190"/>
        <end position="255"/>
    </location>
</feature>
<feature type="compositionally biased region" description="Acidic residues" evidence="8">
    <location>
        <begin position="196"/>
        <end position="214"/>
    </location>
</feature>
<dbReference type="Proteomes" id="UP001447188">
    <property type="component" value="Unassembled WGS sequence"/>
</dbReference>
<evidence type="ECO:0000313" key="10">
    <source>
        <dbReference type="Proteomes" id="UP001447188"/>
    </source>
</evidence>
<dbReference type="Pfam" id="PF03371">
    <property type="entry name" value="PRP38"/>
    <property type="match status" value="1"/>
</dbReference>
<keyword evidence="4 7" id="KW-0747">Spliceosome</keyword>
<evidence type="ECO:0000256" key="3">
    <source>
        <dbReference type="ARBA" id="ARBA00022664"/>
    </source>
</evidence>
<feature type="compositionally biased region" description="Basic and acidic residues" evidence="8">
    <location>
        <begin position="215"/>
        <end position="240"/>
    </location>
</feature>
<evidence type="ECO:0000256" key="2">
    <source>
        <dbReference type="ARBA" id="ARBA00006164"/>
    </source>
</evidence>
<dbReference type="EMBL" id="JBBBZM010000045">
    <property type="protein sequence ID" value="KAL0636679.1"/>
    <property type="molecule type" value="Genomic_DNA"/>
</dbReference>
<comment type="similarity">
    <text evidence="2 7">Belongs to the PRP38 family.</text>
</comment>
<keyword evidence="6 7" id="KW-0539">Nucleus</keyword>